<dbReference type="InterPro" id="IPR021994">
    <property type="entry name" value="DUF3592"/>
</dbReference>
<feature type="domain" description="DUF3592" evidence="2">
    <location>
        <begin position="23"/>
        <end position="88"/>
    </location>
</feature>
<evidence type="ECO:0000313" key="4">
    <source>
        <dbReference type="Proteomes" id="UP000198615"/>
    </source>
</evidence>
<evidence type="ECO:0000313" key="3">
    <source>
        <dbReference type="EMBL" id="SDG05420.1"/>
    </source>
</evidence>
<organism evidence="3 4">
    <name type="scientific">Thalassobaculum litoreum DSM 18839</name>
    <dbReference type="NCBI Taxonomy" id="1123362"/>
    <lineage>
        <taxon>Bacteria</taxon>
        <taxon>Pseudomonadati</taxon>
        <taxon>Pseudomonadota</taxon>
        <taxon>Alphaproteobacteria</taxon>
        <taxon>Rhodospirillales</taxon>
        <taxon>Thalassobaculaceae</taxon>
        <taxon>Thalassobaculum</taxon>
    </lineage>
</organism>
<keyword evidence="1" id="KW-1133">Transmembrane helix</keyword>
<dbReference type="AlphaFoldDB" id="A0A8G2BKV6"/>
<gene>
    <name evidence="3" type="ORF">SAMN05660686_03232</name>
</gene>
<proteinExistence type="predicted"/>
<sequence>MLVGGAFGLRDHISFLVSSEQAEAEVVSVETFDPTEGFTLYRPTVRYLTANGGMTATVADTYRPTEAGEMLSVAYDPANPADARLMDPRDRWILPLWMVVFGAITIVIGIRRARRGPSPDTD</sequence>
<keyword evidence="1" id="KW-0812">Transmembrane</keyword>
<name>A0A8G2BKV6_9PROT</name>
<dbReference type="Pfam" id="PF12158">
    <property type="entry name" value="DUF3592"/>
    <property type="match status" value="1"/>
</dbReference>
<dbReference type="EMBL" id="FNBW01000009">
    <property type="protein sequence ID" value="SDG05420.1"/>
    <property type="molecule type" value="Genomic_DNA"/>
</dbReference>
<dbReference type="Proteomes" id="UP000198615">
    <property type="component" value="Unassembled WGS sequence"/>
</dbReference>
<dbReference type="RefSeq" id="WP_093151764.1">
    <property type="nucleotide sequence ID" value="NZ_FNBW01000009.1"/>
</dbReference>
<keyword evidence="1" id="KW-0472">Membrane</keyword>
<evidence type="ECO:0000259" key="2">
    <source>
        <dbReference type="Pfam" id="PF12158"/>
    </source>
</evidence>
<evidence type="ECO:0000256" key="1">
    <source>
        <dbReference type="SAM" id="Phobius"/>
    </source>
</evidence>
<dbReference type="OrthoDB" id="10003557at2"/>
<keyword evidence="4" id="KW-1185">Reference proteome</keyword>
<reference evidence="3 4" key="1">
    <citation type="submission" date="2016-10" db="EMBL/GenBank/DDBJ databases">
        <authorList>
            <person name="Varghese N."/>
            <person name="Submissions S."/>
        </authorList>
    </citation>
    <scope>NUCLEOTIDE SEQUENCE [LARGE SCALE GENOMIC DNA]</scope>
    <source>
        <strain evidence="3 4">DSM 18839</strain>
    </source>
</reference>
<comment type="caution">
    <text evidence="3">The sequence shown here is derived from an EMBL/GenBank/DDBJ whole genome shotgun (WGS) entry which is preliminary data.</text>
</comment>
<protein>
    <recommendedName>
        <fullName evidence="2">DUF3592 domain-containing protein</fullName>
    </recommendedName>
</protein>
<accession>A0A8G2BKV6</accession>
<feature type="transmembrane region" description="Helical" evidence="1">
    <location>
        <begin position="92"/>
        <end position="110"/>
    </location>
</feature>